<evidence type="ECO:0000313" key="2">
    <source>
        <dbReference type="Proteomes" id="UP000182624"/>
    </source>
</evidence>
<sequence>MKVKKASSIANKVYRKYIEGTDETALKDRIKEMSDLITVEVFSMERLNDAIEETFKAIYCPDITKYEMAKICRCERFIEYINNRIDEAIKKRKSFTLRYVDFMDVINVGENENNLNTDAGGLVVRSLADQGETLVSANMYEEEVLSIPAVWGIRNVLNYKWVLIGIAGVLIIVGCIPRKKNQKEEELIAAAGA</sequence>
<gene>
    <name evidence="1" type="ORF">SAMN04487928_101115</name>
</gene>
<dbReference type="RefSeq" id="WP_074882852.1">
    <property type="nucleotide sequence ID" value="NZ_FOXO01000001.1"/>
</dbReference>
<proteinExistence type="predicted"/>
<protein>
    <submittedName>
        <fullName evidence="1">Uncharacterized protein</fullName>
    </submittedName>
</protein>
<dbReference type="EMBL" id="FOXO01000001">
    <property type="protein sequence ID" value="SFP36662.1"/>
    <property type="molecule type" value="Genomic_DNA"/>
</dbReference>
<keyword evidence="2" id="KW-1185">Reference proteome</keyword>
<dbReference type="Proteomes" id="UP000182624">
    <property type="component" value="Unassembled WGS sequence"/>
</dbReference>
<reference evidence="2" key="1">
    <citation type="submission" date="2016-10" db="EMBL/GenBank/DDBJ databases">
        <authorList>
            <person name="Varghese N."/>
            <person name="Submissions S."/>
        </authorList>
    </citation>
    <scope>NUCLEOTIDE SEQUENCE [LARGE SCALE GENOMIC DNA]</scope>
    <source>
        <strain evidence="2">P18</strain>
    </source>
</reference>
<accession>A0A1I5PR96</accession>
<dbReference type="AlphaFoldDB" id="A0A1I5PR96"/>
<evidence type="ECO:0000313" key="1">
    <source>
        <dbReference type="EMBL" id="SFP36662.1"/>
    </source>
</evidence>
<organism evidence="1 2">
    <name type="scientific">Butyrivibrio proteoclasticus</name>
    <dbReference type="NCBI Taxonomy" id="43305"/>
    <lineage>
        <taxon>Bacteria</taxon>
        <taxon>Bacillati</taxon>
        <taxon>Bacillota</taxon>
        <taxon>Clostridia</taxon>
        <taxon>Lachnospirales</taxon>
        <taxon>Lachnospiraceae</taxon>
        <taxon>Butyrivibrio</taxon>
    </lineage>
</organism>
<name>A0A1I5PR96_9FIRM</name>